<evidence type="ECO:0000313" key="2">
    <source>
        <dbReference type="EMBL" id="TYH67488.1"/>
    </source>
</evidence>
<sequence>MTIRPISEPSPSFDYDGVTEDPVTGTAYGGAWRGGRTPWGCGAGSCDAKVF</sequence>
<organism evidence="2 3">
    <name type="scientific">Gossypium tomentosum</name>
    <name type="common">Hawaiian cotton</name>
    <name type="synonym">Gossypium sandvicense</name>
    <dbReference type="NCBI Taxonomy" id="34277"/>
    <lineage>
        <taxon>Eukaryota</taxon>
        <taxon>Viridiplantae</taxon>
        <taxon>Streptophyta</taxon>
        <taxon>Embryophyta</taxon>
        <taxon>Tracheophyta</taxon>
        <taxon>Spermatophyta</taxon>
        <taxon>Magnoliopsida</taxon>
        <taxon>eudicotyledons</taxon>
        <taxon>Gunneridae</taxon>
        <taxon>Pentapetalae</taxon>
        <taxon>rosids</taxon>
        <taxon>malvids</taxon>
        <taxon>Malvales</taxon>
        <taxon>Malvaceae</taxon>
        <taxon>Malvoideae</taxon>
        <taxon>Gossypium</taxon>
    </lineage>
</organism>
<protein>
    <submittedName>
        <fullName evidence="2">Uncharacterized protein</fullName>
    </submittedName>
</protein>
<reference evidence="2 3" key="1">
    <citation type="submission" date="2019-07" db="EMBL/GenBank/DDBJ databases">
        <title>WGS assembly of Gossypium tomentosum.</title>
        <authorList>
            <person name="Chen Z.J."/>
            <person name="Sreedasyam A."/>
            <person name="Ando A."/>
            <person name="Song Q."/>
            <person name="De L."/>
            <person name="Hulse-Kemp A."/>
            <person name="Ding M."/>
            <person name="Ye W."/>
            <person name="Kirkbride R."/>
            <person name="Jenkins J."/>
            <person name="Plott C."/>
            <person name="Lovell J."/>
            <person name="Lin Y.-M."/>
            <person name="Vaughn R."/>
            <person name="Liu B."/>
            <person name="Li W."/>
            <person name="Simpson S."/>
            <person name="Scheffler B."/>
            <person name="Saski C."/>
            <person name="Grover C."/>
            <person name="Hu G."/>
            <person name="Conover J."/>
            <person name="Carlson J."/>
            <person name="Shu S."/>
            <person name="Boston L."/>
            <person name="Williams M."/>
            <person name="Peterson D."/>
            <person name="Mcgee K."/>
            <person name="Jones D."/>
            <person name="Wendel J."/>
            <person name="Stelly D."/>
            <person name="Grimwood J."/>
            <person name="Schmutz J."/>
        </authorList>
    </citation>
    <scope>NUCLEOTIDE SEQUENCE [LARGE SCALE GENOMIC DNA]</scope>
    <source>
        <strain evidence="2">7179.01</strain>
    </source>
</reference>
<evidence type="ECO:0000313" key="3">
    <source>
        <dbReference type="Proteomes" id="UP000322667"/>
    </source>
</evidence>
<dbReference type="Proteomes" id="UP000322667">
    <property type="component" value="Chromosome D06"/>
</dbReference>
<dbReference type="EMBL" id="CM017628">
    <property type="protein sequence ID" value="TYH67488.1"/>
    <property type="molecule type" value="Genomic_DNA"/>
</dbReference>
<name>A0A5D2KK00_GOSTO</name>
<gene>
    <name evidence="2" type="ORF">ES332_D06G190700v1</name>
</gene>
<keyword evidence="3" id="KW-1185">Reference proteome</keyword>
<evidence type="ECO:0000256" key="1">
    <source>
        <dbReference type="SAM" id="MobiDB-lite"/>
    </source>
</evidence>
<proteinExistence type="predicted"/>
<feature type="region of interest" description="Disordered" evidence="1">
    <location>
        <begin position="1"/>
        <end position="20"/>
    </location>
</feature>
<accession>A0A5D2KK00</accession>
<dbReference type="AlphaFoldDB" id="A0A5D2KK00"/>